<evidence type="ECO:0000259" key="4">
    <source>
        <dbReference type="Pfam" id="PF00905"/>
    </source>
</evidence>
<accession>A0A955RX13</accession>
<dbReference type="InterPro" id="IPR005311">
    <property type="entry name" value="PBP_dimer"/>
</dbReference>
<dbReference type="Pfam" id="PF00905">
    <property type="entry name" value="Transpeptidase"/>
    <property type="match status" value="1"/>
</dbReference>
<comment type="caution">
    <text evidence="6">The sequence shown here is derived from an EMBL/GenBank/DDBJ whole genome shotgun (WGS) entry which is preliminary data.</text>
</comment>
<reference evidence="6" key="1">
    <citation type="submission" date="2020-04" db="EMBL/GenBank/DDBJ databases">
        <authorList>
            <person name="Zhang T."/>
        </authorList>
    </citation>
    <scope>NUCLEOTIDE SEQUENCE</scope>
    <source>
        <strain evidence="6">HKST-UBA02</strain>
    </source>
</reference>
<keyword evidence="3" id="KW-1133">Transmembrane helix</keyword>
<sequence>MKNSIQSSDWRLRFVRYLFVMVGVAIIGRLFSLQIINHGRYETLAARQHFFRREIIAERGKIFSDDGTPLATTQDGYLLYLSPPEIENPEEIATYLVETLPYTFKSCDLVEGDVMKEELENQVSDDPDRCFLTKEEKKQLIDDTQKEIEQGIGVEGRLWLPIMRGLSVTMRDEVNKNEIPGVYFESEKMRFYPESKLAANILGFVGSDELGRPTGYFGLEGFYNGELTGTHGFVNSEVDASGKPIPIGDFEPVDPTPGMDLVLTIKRELQYALDRKLEEGVKKYKADFGTYILMDPKSGAIWAMGNSPTYEPGEWTDYLGTESDVSKVEVFKNHAISDVYEPGSVMKSLTMAAAIDAGIVTPESMYNDTGPLHIQGYDIRTWNDKYHGEISMAEILQLSNNTGAATVGMKLGREKLWNYFERFGLGIQSGIDLQGEESGLVKPPESWKDIDVATASFGQGISVTPLQLVTAVATIANDGERMKPYIVQKMRNSSSGEEVVFEPQSAGHVITPETAKTMRKLLQSVVDEGEFQWFVDQSGLSNYAVGGKTGTAQIPVAGGYDPNKTNVTFVGFSNVDNPTFVLLVRLNKTKTSTYSADTAVPLWFEMAKELIPYFSISPGKS</sequence>
<dbReference type="GO" id="GO:0071555">
    <property type="term" value="P:cell wall organization"/>
    <property type="evidence" value="ECO:0007669"/>
    <property type="project" value="TreeGrafter"/>
</dbReference>
<dbReference type="InterPro" id="IPR001460">
    <property type="entry name" value="PCN-bd_Tpept"/>
</dbReference>
<dbReference type="PANTHER" id="PTHR30627">
    <property type="entry name" value="PEPTIDOGLYCAN D,D-TRANSPEPTIDASE"/>
    <property type="match status" value="1"/>
</dbReference>
<evidence type="ECO:0000259" key="5">
    <source>
        <dbReference type="Pfam" id="PF03717"/>
    </source>
</evidence>
<evidence type="ECO:0000313" key="6">
    <source>
        <dbReference type="EMBL" id="MCA9397375.1"/>
    </source>
</evidence>
<dbReference type="AlphaFoldDB" id="A0A955RX13"/>
<keyword evidence="3" id="KW-0812">Transmembrane</keyword>
<evidence type="ECO:0000256" key="2">
    <source>
        <dbReference type="ARBA" id="ARBA00023136"/>
    </source>
</evidence>
<dbReference type="Gene3D" id="3.90.1310.10">
    <property type="entry name" value="Penicillin-binding protein 2a (Domain 2)"/>
    <property type="match status" value="1"/>
</dbReference>
<dbReference type="Pfam" id="PF03717">
    <property type="entry name" value="PBP_dimer"/>
    <property type="match status" value="1"/>
</dbReference>
<evidence type="ECO:0000256" key="3">
    <source>
        <dbReference type="SAM" id="Phobius"/>
    </source>
</evidence>
<dbReference type="EMBL" id="JAGQKY010000026">
    <property type="protein sequence ID" value="MCA9397375.1"/>
    <property type="molecule type" value="Genomic_DNA"/>
</dbReference>
<dbReference type="InterPro" id="IPR012338">
    <property type="entry name" value="Beta-lactam/transpept-like"/>
</dbReference>
<proteinExistence type="predicted"/>
<evidence type="ECO:0000313" key="7">
    <source>
        <dbReference type="Proteomes" id="UP000699691"/>
    </source>
</evidence>
<organism evidence="6 7">
    <name type="scientific">candidate division WWE3 bacterium</name>
    <dbReference type="NCBI Taxonomy" id="2053526"/>
    <lineage>
        <taxon>Bacteria</taxon>
        <taxon>Katanobacteria</taxon>
    </lineage>
</organism>
<reference evidence="6" key="2">
    <citation type="journal article" date="2021" name="Microbiome">
        <title>Successional dynamics and alternative stable states in a saline activated sludge microbial community over 9 years.</title>
        <authorList>
            <person name="Wang Y."/>
            <person name="Ye J."/>
            <person name="Ju F."/>
            <person name="Liu L."/>
            <person name="Boyd J.A."/>
            <person name="Deng Y."/>
            <person name="Parks D.H."/>
            <person name="Jiang X."/>
            <person name="Yin X."/>
            <person name="Woodcroft B.J."/>
            <person name="Tyson G.W."/>
            <person name="Hugenholtz P."/>
            <person name="Polz M.F."/>
            <person name="Zhang T."/>
        </authorList>
    </citation>
    <scope>NUCLEOTIDE SEQUENCE</scope>
    <source>
        <strain evidence="6">HKST-UBA02</strain>
    </source>
</reference>
<evidence type="ECO:0000256" key="1">
    <source>
        <dbReference type="ARBA" id="ARBA00004370"/>
    </source>
</evidence>
<dbReference type="InterPro" id="IPR050515">
    <property type="entry name" value="Beta-lactam/transpept"/>
</dbReference>
<dbReference type="PANTHER" id="PTHR30627:SF1">
    <property type="entry name" value="PEPTIDOGLYCAN D,D-TRANSPEPTIDASE FTSI"/>
    <property type="match status" value="1"/>
</dbReference>
<dbReference type="Gene3D" id="3.30.450.330">
    <property type="match status" value="1"/>
</dbReference>
<feature type="domain" description="Penicillin-binding protein transpeptidase" evidence="4">
    <location>
        <begin position="289"/>
        <end position="596"/>
    </location>
</feature>
<gene>
    <name evidence="6" type="ORF">KC573_00975</name>
</gene>
<dbReference type="Proteomes" id="UP000699691">
    <property type="component" value="Unassembled WGS sequence"/>
</dbReference>
<comment type="subcellular location">
    <subcellularLocation>
        <location evidence="1">Membrane</location>
    </subcellularLocation>
</comment>
<dbReference type="SUPFAM" id="SSF56519">
    <property type="entry name" value="Penicillin binding protein dimerisation domain"/>
    <property type="match status" value="1"/>
</dbReference>
<feature type="transmembrane region" description="Helical" evidence="3">
    <location>
        <begin position="12"/>
        <end position="31"/>
    </location>
</feature>
<name>A0A955RX13_UNCKA</name>
<protein>
    <submittedName>
        <fullName evidence="6">Penicillin-binding protein 2</fullName>
    </submittedName>
</protein>
<keyword evidence="2 3" id="KW-0472">Membrane</keyword>
<feature type="domain" description="Penicillin-binding protein dimerisation" evidence="5">
    <location>
        <begin position="55"/>
        <end position="245"/>
    </location>
</feature>
<dbReference type="InterPro" id="IPR036138">
    <property type="entry name" value="PBP_dimer_sf"/>
</dbReference>
<dbReference type="SUPFAM" id="SSF56601">
    <property type="entry name" value="beta-lactamase/transpeptidase-like"/>
    <property type="match status" value="1"/>
</dbReference>
<dbReference type="GO" id="GO:0008658">
    <property type="term" value="F:penicillin binding"/>
    <property type="evidence" value="ECO:0007669"/>
    <property type="project" value="InterPro"/>
</dbReference>
<dbReference type="GO" id="GO:0005886">
    <property type="term" value="C:plasma membrane"/>
    <property type="evidence" value="ECO:0007669"/>
    <property type="project" value="TreeGrafter"/>
</dbReference>
<dbReference type="Gene3D" id="3.40.710.10">
    <property type="entry name" value="DD-peptidase/beta-lactamase superfamily"/>
    <property type="match status" value="1"/>
</dbReference>